<keyword evidence="8" id="KW-1185">Reference proteome</keyword>
<evidence type="ECO:0000313" key="8">
    <source>
        <dbReference type="Proteomes" id="UP001215598"/>
    </source>
</evidence>
<dbReference type="InterPro" id="IPR036770">
    <property type="entry name" value="Ankyrin_rpt-contain_sf"/>
</dbReference>
<dbReference type="PROSITE" id="PS50297">
    <property type="entry name" value="ANK_REP_REGION"/>
    <property type="match status" value="1"/>
</dbReference>
<name>A0AAD7HK65_9AGAR</name>
<evidence type="ECO:0000256" key="4">
    <source>
        <dbReference type="PROSITE-ProRule" id="PRU00023"/>
    </source>
</evidence>
<sequence>MYLRTEGTVKHHRDSDPQLPRSLWESFEREFPNSFIFSSVFPHIRQCIVSKKASPNSAVPVTSNLTIQCLESGTTCGKEETEKLGLVDLFQNMGYLHLAAFQGDLPLAYEARRLGTSVRIRNKDGLSALYFGCRTMTTFMGSDAPSNKSPAEEADDREAFAALRAKISRVCVFLLSHHSDPNETHDGLSLLHIACLTSSWDLIHALLLHGADPSPSSLGPSRHPVRFLKTESDRARFRSLVSEVKKSTAGRPPRLCPCASGLPIESCHGVPGGKLYPQEYLCCCGTRRIYSACCGKQSGRVWTEEWNEVADRLETRETVSLESLLGDRHQNISDSMLERVLQAIDSGALAHRMDGFRQAQDEILNKLGASGQIHPAFVVAIRKAGILVPYPAGIAVAVSKGEWRETIAIWNGAVDAYIASGVDSQPKDAIENAAKISIIGGPLYRRCEASGCANIEGRNSVQLQRCMRCQTAVYCGRTCQKSAWQSHKLACQSGKVKAQLLPSQRELLAAMAWATGSQNGPYVDALS</sequence>
<dbReference type="EMBL" id="JARKIB010000218">
    <property type="protein sequence ID" value="KAJ7722615.1"/>
    <property type="molecule type" value="Genomic_DNA"/>
</dbReference>
<keyword evidence="4" id="KW-0040">ANK repeat</keyword>
<dbReference type="SUPFAM" id="SSF48403">
    <property type="entry name" value="Ankyrin repeat"/>
    <property type="match status" value="1"/>
</dbReference>
<dbReference type="InterPro" id="IPR002893">
    <property type="entry name" value="Znf_MYND"/>
</dbReference>
<dbReference type="AlphaFoldDB" id="A0AAD7HK65"/>
<dbReference type="Proteomes" id="UP001215598">
    <property type="component" value="Unassembled WGS sequence"/>
</dbReference>
<dbReference type="GO" id="GO:0008270">
    <property type="term" value="F:zinc ion binding"/>
    <property type="evidence" value="ECO:0007669"/>
    <property type="project" value="UniProtKB-KW"/>
</dbReference>
<dbReference type="Pfam" id="PF13606">
    <property type="entry name" value="Ank_3"/>
    <property type="match status" value="1"/>
</dbReference>
<keyword evidence="1" id="KW-0479">Metal-binding</keyword>
<comment type="caution">
    <text evidence="7">The sequence shown here is derived from an EMBL/GenBank/DDBJ whole genome shotgun (WGS) entry which is preliminary data.</text>
</comment>
<dbReference type="PROSITE" id="PS50865">
    <property type="entry name" value="ZF_MYND_2"/>
    <property type="match status" value="1"/>
</dbReference>
<accession>A0AAD7HK65</accession>
<evidence type="ECO:0000259" key="6">
    <source>
        <dbReference type="PROSITE" id="PS50865"/>
    </source>
</evidence>
<keyword evidence="2 5" id="KW-0863">Zinc-finger</keyword>
<protein>
    <recommendedName>
        <fullName evidence="6">MYND-type domain-containing protein</fullName>
    </recommendedName>
</protein>
<dbReference type="InterPro" id="IPR002110">
    <property type="entry name" value="Ankyrin_rpt"/>
</dbReference>
<evidence type="ECO:0000256" key="1">
    <source>
        <dbReference type="ARBA" id="ARBA00022723"/>
    </source>
</evidence>
<evidence type="ECO:0000256" key="2">
    <source>
        <dbReference type="ARBA" id="ARBA00022771"/>
    </source>
</evidence>
<organism evidence="7 8">
    <name type="scientific">Mycena metata</name>
    <dbReference type="NCBI Taxonomy" id="1033252"/>
    <lineage>
        <taxon>Eukaryota</taxon>
        <taxon>Fungi</taxon>
        <taxon>Dikarya</taxon>
        <taxon>Basidiomycota</taxon>
        <taxon>Agaricomycotina</taxon>
        <taxon>Agaricomycetes</taxon>
        <taxon>Agaricomycetidae</taxon>
        <taxon>Agaricales</taxon>
        <taxon>Marasmiineae</taxon>
        <taxon>Mycenaceae</taxon>
        <taxon>Mycena</taxon>
    </lineage>
</organism>
<keyword evidence="3" id="KW-0862">Zinc</keyword>
<dbReference type="Pfam" id="PF01753">
    <property type="entry name" value="zf-MYND"/>
    <property type="match status" value="1"/>
</dbReference>
<reference evidence="7" key="1">
    <citation type="submission" date="2023-03" db="EMBL/GenBank/DDBJ databases">
        <title>Massive genome expansion in bonnet fungi (Mycena s.s.) driven by repeated elements and novel gene families across ecological guilds.</title>
        <authorList>
            <consortium name="Lawrence Berkeley National Laboratory"/>
            <person name="Harder C.B."/>
            <person name="Miyauchi S."/>
            <person name="Viragh M."/>
            <person name="Kuo A."/>
            <person name="Thoen E."/>
            <person name="Andreopoulos B."/>
            <person name="Lu D."/>
            <person name="Skrede I."/>
            <person name="Drula E."/>
            <person name="Henrissat B."/>
            <person name="Morin E."/>
            <person name="Kohler A."/>
            <person name="Barry K."/>
            <person name="LaButti K."/>
            <person name="Morin E."/>
            <person name="Salamov A."/>
            <person name="Lipzen A."/>
            <person name="Mereny Z."/>
            <person name="Hegedus B."/>
            <person name="Baldrian P."/>
            <person name="Stursova M."/>
            <person name="Weitz H."/>
            <person name="Taylor A."/>
            <person name="Grigoriev I.V."/>
            <person name="Nagy L.G."/>
            <person name="Martin F."/>
            <person name="Kauserud H."/>
        </authorList>
    </citation>
    <scope>NUCLEOTIDE SEQUENCE</scope>
    <source>
        <strain evidence="7">CBHHK182m</strain>
    </source>
</reference>
<evidence type="ECO:0000313" key="7">
    <source>
        <dbReference type="EMBL" id="KAJ7722615.1"/>
    </source>
</evidence>
<evidence type="ECO:0000256" key="3">
    <source>
        <dbReference type="ARBA" id="ARBA00022833"/>
    </source>
</evidence>
<feature type="domain" description="MYND-type" evidence="6">
    <location>
        <begin position="447"/>
        <end position="491"/>
    </location>
</feature>
<dbReference type="Gene3D" id="6.10.140.2220">
    <property type="match status" value="1"/>
</dbReference>
<evidence type="ECO:0000256" key="5">
    <source>
        <dbReference type="PROSITE-ProRule" id="PRU00134"/>
    </source>
</evidence>
<feature type="repeat" description="ANK" evidence="4">
    <location>
        <begin position="186"/>
        <end position="218"/>
    </location>
</feature>
<dbReference type="PROSITE" id="PS50088">
    <property type="entry name" value="ANK_REPEAT"/>
    <property type="match status" value="1"/>
</dbReference>
<dbReference type="SUPFAM" id="SSF144232">
    <property type="entry name" value="HIT/MYND zinc finger-like"/>
    <property type="match status" value="1"/>
</dbReference>
<dbReference type="PROSITE" id="PS01360">
    <property type="entry name" value="ZF_MYND_1"/>
    <property type="match status" value="1"/>
</dbReference>
<proteinExistence type="predicted"/>
<dbReference type="Gene3D" id="1.25.40.20">
    <property type="entry name" value="Ankyrin repeat-containing domain"/>
    <property type="match status" value="1"/>
</dbReference>
<gene>
    <name evidence="7" type="ORF">B0H16DRAFT_1699252</name>
</gene>